<reference evidence="2" key="1">
    <citation type="journal article" date="2019" name="Int. J. Syst. Evol. Microbiol.">
        <title>The Global Catalogue of Microorganisms (GCM) 10K type strain sequencing project: providing services to taxonomists for standard genome sequencing and annotation.</title>
        <authorList>
            <consortium name="The Broad Institute Genomics Platform"/>
            <consortium name="The Broad Institute Genome Sequencing Center for Infectious Disease"/>
            <person name="Wu L."/>
            <person name="Ma J."/>
        </authorList>
    </citation>
    <scope>NUCLEOTIDE SEQUENCE [LARGE SCALE GENOMIC DNA]</scope>
    <source>
        <strain evidence="2">JCM 17338</strain>
    </source>
</reference>
<gene>
    <name evidence="1" type="ORF">GCM10022246_00950</name>
</gene>
<dbReference type="Proteomes" id="UP001501081">
    <property type="component" value="Unassembled WGS sequence"/>
</dbReference>
<name>A0ABP7NQ22_9SPHI</name>
<comment type="caution">
    <text evidence="1">The sequence shown here is derived from an EMBL/GenBank/DDBJ whole genome shotgun (WGS) entry which is preliminary data.</text>
</comment>
<evidence type="ECO:0000313" key="1">
    <source>
        <dbReference type="EMBL" id="GAA3950205.1"/>
    </source>
</evidence>
<keyword evidence="2" id="KW-1185">Reference proteome</keyword>
<accession>A0ABP7NQ22</accession>
<proteinExistence type="predicted"/>
<sequence>MSKLNNQSINWITEEQKEPATLIFNWPAQKVAKYQNDKLPDQLASQQPDKLSHQSLQIHLDFIVFAEFQQKPVNQNS</sequence>
<protein>
    <submittedName>
        <fullName evidence="1">Uncharacterized protein</fullName>
    </submittedName>
</protein>
<evidence type="ECO:0000313" key="2">
    <source>
        <dbReference type="Proteomes" id="UP001501081"/>
    </source>
</evidence>
<dbReference type="EMBL" id="BAABAK010000001">
    <property type="protein sequence ID" value="GAA3950205.1"/>
    <property type="molecule type" value="Genomic_DNA"/>
</dbReference>
<organism evidence="1 2">
    <name type="scientific">Pedobacter ginsengiterrae</name>
    <dbReference type="NCBI Taxonomy" id="871696"/>
    <lineage>
        <taxon>Bacteria</taxon>
        <taxon>Pseudomonadati</taxon>
        <taxon>Bacteroidota</taxon>
        <taxon>Sphingobacteriia</taxon>
        <taxon>Sphingobacteriales</taxon>
        <taxon>Sphingobacteriaceae</taxon>
        <taxon>Pedobacter</taxon>
    </lineage>
</organism>